<evidence type="ECO:0000256" key="4">
    <source>
        <dbReference type="ARBA" id="ARBA00023125"/>
    </source>
</evidence>
<dbReference type="InterPro" id="IPR000792">
    <property type="entry name" value="Tscrpt_reg_LuxR_C"/>
</dbReference>
<dbReference type="EMBL" id="PXYI01000003">
    <property type="protein sequence ID" value="PSJ40703.1"/>
    <property type="molecule type" value="Genomic_DNA"/>
</dbReference>
<keyword evidence="3" id="KW-0805">Transcription regulation</keyword>
<dbReference type="CDD" id="cd06170">
    <property type="entry name" value="LuxR_C_like"/>
    <property type="match status" value="1"/>
</dbReference>
<dbReference type="AlphaFoldDB" id="A0A2P7QRU8"/>
<keyword evidence="5" id="KW-0804">Transcription</keyword>
<evidence type="ECO:0000313" key="9">
    <source>
        <dbReference type="EMBL" id="PSJ40703.1"/>
    </source>
</evidence>
<keyword evidence="2" id="KW-0902">Two-component regulatory system</keyword>
<dbReference type="SUPFAM" id="SSF52172">
    <property type="entry name" value="CheY-like"/>
    <property type="match status" value="1"/>
</dbReference>
<feature type="domain" description="Response regulatory" evidence="8">
    <location>
        <begin position="14"/>
        <end position="128"/>
    </location>
</feature>
<dbReference type="PANTHER" id="PTHR44688:SF16">
    <property type="entry name" value="DNA-BINDING TRANSCRIPTIONAL ACTIVATOR DEVR_DOSR"/>
    <property type="match status" value="1"/>
</dbReference>
<evidence type="ECO:0000256" key="2">
    <source>
        <dbReference type="ARBA" id="ARBA00023012"/>
    </source>
</evidence>
<dbReference type="SMART" id="SM00448">
    <property type="entry name" value="REC"/>
    <property type="match status" value="1"/>
</dbReference>
<dbReference type="Gene3D" id="3.40.50.2300">
    <property type="match status" value="1"/>
</dbReference>
<name>A0A2P7QRU8_9SPHN</name>
<gene>
    <name evidence="9" type="ORF">C7I55_10350</name>
</gene>
<keyword evidence="10" id="KW-1185">Reference proteome</keyword>
<comment type="caution">
    <text evidence="9">The sequence shown here is derived from an EMBL/GenBank/DDBJ whole genome shotgun (WGS) entry which is preliminary data.</text>
</comment>
<dbReference type="GO" id="GO:0006355">
    <property type="term" value="P:regulation of DNA-templated transcription"/>
    <property type="evidence" value="ECO:0007669"/>
    <property type="project" value="InterPro"/>
</dbReference>
<keyword evidence="4 9" id="KW-0238">DNA-binding</keyword>
<dbReference type="PROSITE" id="PS50110">
    <property type="entry name" value="RESPONSE_REGULATORY"/>
    <property type="match status" value="1"/>
</dbReference>
<dbReference type="PRINTS" id="PR00038">
    <property type="entry name" value="HTHLUXR"/>
</dbReference>
<organism evidence="9 10">
    <name type="scientific">Allosphingosinicella deserti</name>
    <dbReference type="NCBI Taxonomy" id="2116704"/>
    <lineage>
        <taxon>Bacteria</taxon>
        <taxon>Pseudomonadati</taxon>
        <taxon>Pseudomonadota</taxon>
        <taxon>Alphaproteobacteria</taxon>
        <taxon>Sphingomonadales</taxon>
        <taxon>Sphingomonadaceae</taxon>
        <taxon>Allosphingosinicella</taxon>
    </lineage>
</organism>
<dbReference type="PANTHER" id="PTHR44688">
    <property type="entry name" value="DNA-BINDING TRANSCRIPTIONAL ACTIVATOR DEVR_DOSR"/>
    <property type="match status" value="1"/>
</dbReference>
<evidence type="ECO:0000256" key="5">
    <source>
        <dbReference type="ARBA" id="ARBA00023163"/>
    </source>
</evidence>
<evidence type="ECO:0000259" key="7">
    <source>
        <dbReference type="PROSITE" id="PS50043"/>
    </source>
</evidence>
<dbReference type="Pfam" id="PF00196">
    <property type="entry name" value="GerE"/>
    <property type="match status" value="1"/>
</dbReference>
<dbReference type="GO" id="GO:0000160">
    <property type="term" value="P:phosphorelay signal transduction system"/>
    <property type="evidence" value="ECO:0007669"/>
    <property type="project" value="UniProtKB-KW"/>
</dbReference>
<evidence type="ECO:0000313" key="10">
    <source>
        <dbReference type="Proteomes" id="UP000241167"/>
    </source>
</evidence>
<dbReference type="InterPro" id="IPR036388">
    <property type="entry name" value="WH-like_DNA-bd_sf"/>
</dbReference>
<dbReference type="OrthoDB" id="9782655at2"/>
<dbReference type="GO" id="GO:0003677">
    <property type="term" value="F:DNA binding"/>
    <property type="evidence" value="ECO:0007669"/>
    <property type="project" value="UniProtKB-KW"/>
</dbReference>
<dbReference type="RefSeq" id="WP_106512854.1">
    <property type="nucleotide sequence ID" value="NZ_PXYI01000003.1"/>
</dbReference>
<feature type="domain" description="HTH luxR-type" evidence="7">
    <location>
        <begin position="144"/>
        <end position="209"/>
    </location>
</feature>
<protein>
    <submittedName>
        <fullName evidence="9">DNA-binding response regulator</fullName>
    </submittedName>
</protein>
<proteinExistence type="predicted"/>
<evidence type="ECO:0000256" key="1">
    <source>
        <dbReference type="ARBA" id="ARBA00022553"/>
    </source>
</evidence>
<feature type="modified residue" description="4-aspartylphosphate" evidence="6">
    <location>
        <position position="63"/>
    </location>
</feature>
<evidence type="ECO:0000256" key="6">
    <source>
        <dbReference type="PROSITE-ProRule" id="PRU00169"/>
    </source>
</evidence>
<dbReference type="Pfam" id="PF00072">
    <property type="entry name" value="Response_reg"/>
    <property type="match status" value="1"/>
</dbReference>
<dbReference type="SMART" id="SM00421">
    <property type="entry name" value="HTH_LUXR"/>
    <property type="match status" value="1"/>
</dbReference>
<reference evidence="9 10" key="1">
    <citation type="submission" date="2018-03" db="EMBL/GenBank/DDBJ databases">
        <title>The draft genome of Sphingosinicella sp. GL-C-18.</title>
        <authorList>
            <person name="Liu L."/>
            <person name="Li L."/>
            <person name="Liang L."/>
            <person name="Zhang X."/>
            <person name="Wang T."/>
        </authorList>
    </citation>
    <scope>NUCLEOTIDE SEQUENCE [LARGE SCALE GENOMIC DNA]</scope>
    <source>
        <strain evidence="9 10">GL-C-18</strain>
    </source>
</reference>
<evidence type="ECO:0000256" key="3">
    <source>
        <dbReference type="ARBA" id="ARBA00023015"/>
    </source>
</evidence>
<dbReference type="InterPro" id="IPR001789">
    <property type="entry name" value="Sig_transdc_resp-reg_receiver"/>
</dbReference>
<dbReference type="FunFam" id="3.40.50.2300:FF:000018">
    <property type="entry name" value="DNA-binding transcriptional regulator NtrC"/>
    <property type="match status" value="1"/>
</dbReference>
<accession>A0A2P7QRU8</accession>
<keyword evidence="1 6" id="KW-0597">Phosphoprotein</keyword>
<dbReference type="CDD" id="cd17537">
    <property type="entry name" value="REC_FixJ"/>
    <property type="match status" value="1"/>
</dbReference>
<sequence length="210" mass="22883">MIEARAASPFPRPLVQIVDDDPGMRAALEDLLQSVGYDVASYGSAADLLLGEQVEGPSCLVLDVRLPGVNGLDLQEQLAREGRNLPVVLVTGHGDVPMSVRGMKAGAVDFIEKPFRDQDLLDAVALAIEEGRRRAPAIQRRIDAQRRFATLSPRERQVIDLVIQEKLNKQIAHDLAISEVTVKIHRAAAMRKLGARSIVELTRLGEALGT</sequence>
<evidence type="ECO:0000259" key="8">
    <source>
        <dbReference type="PROSITE" id="PS50110"/>
    </source>
</evidence>
<dbReference type="Gene3D" id="1.10.10.10">
    <property type="entry name" value="Winged helix-like DNA-binding domain superfamily/Winged helix DNA-binding domain"/>
    <property type="match status" value="1"/>
</dbReference>
<dbReference type="InterPro" id="IPR011006">
    <property type="entry name" value="CheY-like_superfamily"/>
</dbReference>
<dbReference type="Proteomes" id="UP000241167">
    <property type="component" value="Unassembled WGS sequence"/>
</dbReference>
<dbReference type="PROSITE" id="PS50043">
    <property type="entry name" value="HTH_LUXR_2"/>
    <property type="match status" value="1"/>
</dbReference>